<feature type="chain" id="PRO_5046599740" description="Beta-lactamase-inhibitor-like, PepSY-like" evidence="1">
    <location>
        <begin position="21"/>
        <end position="148"/>
    </location>
</feature>
<keyword evidence="3" id="KW-1185">Reference proteome</keyword>
<accession>A0ABW9ZX39</accession>
<reference evidence="2 3" key="1">
    <citation type="submission" date="2020-01" db="EMBL/GenBank/DDBJ databases">
        <title>Genome analysis.</title>
        <authorList>
            <person name="Wu S."/>
            <person name="Wang G."/>
        </authorList>
    </citation>
    <scope>NUCLEOTIDE SEQUENCE [LARGE SCALE GENOMIC DNA]</scope>
    <source>
        <strain evidence="2 3">SYL130</strain>
    </source>
</reference>
<organism evidence="2 3">
    <name type="scientific">Sediminibacterium roseum</name>
    <dbReference type="NCBI Taxonomy" id="1978412"/>
    <lineage>
        <taxon>Bacteria</taxon>
        <taxon>Pseudomonadati</taxon>
        <taxon>Bacteroidota</taxon>
        <taxon>Chitinophagia</taxon>
        <taxon>Chitinophagales</taxon>
        <taxon>Chitinophagaceae</taxon>
        <taxon>Sediminibacterium</taxon>
    </lineage>
</organism>
<dbReference type="RefSeq" id="WP_161817909.1">
    <property type="nucleotide sequence ID" value="NZ_JAACJS010000011.1"/>
</dbReference>
<keyword evidence="1" id="KW-0732">Signal</keyword>
<evidence type="ECO:0000313" key="3">
    <source>
        <dbReference type="Proteomes" id="UP000753802"/>
    </source>
</evidence>
<name>A0ABW9ZX39_9BACT</name>
<protein>
    <recommendedName>
        <fullName evidence="4">Beta-lactamase-inhibitor-like, PepSY-like</fullName>
    </recommendedName>
</protein>
<dbReference type="Gene3D" id="3.10.450.360">
    <property type="match status" value="1"/>
</dbReference>
<dbReference type="Proteomes" id="UP000753802">
    <property type="component" value="Unassembled WGS sequence"/>
</dbReference>
<feature type="signal peptide" evidence="1">
    <location>
        <begin position="1"/>
        <end position="20"/>
    </location>
</feature>
<dbReference type="EMBL" id="JAACJS010000011">
    <property type="protein sequence ID" value="NCI49595.1"/>
    <property type="molecule type" value="Genomic_DNA"/>
</dbReference>
<proteinExistence type="predicted"/>
<evidence type="ECO:0008006" key="4">
    <source>
        <dbReference type="Google" id="ProtNLM"/>
    </source>
</evidence>
<comment type="caution">
    <text evidence="2">The sequence shown here is derived from an EMBL/GenBank/DDBJ whole genome shotgun (WGS) entry which is preliminary data.</text>
</comment>
<dbReference type="SUPFAM" id="SSF160574">
    <property type="entry name" value="BT0923-like"/>
    <property type="match status" value="1"/>
</dbReference>
<evidence type="ECO:0000313" key="2">
    <source>
        <dbReference type="EMBL" id="NCI49595.1"/>
    </source>
</evidence>
<evidence type="ECO:0000256" key="1">
    <source>
        <dbReference type="SAM" id="SignalP"/>
    </source>
</evidence>
<gene>
    <name evidence="2" type="ORF">GWC95_06660</name>
</gene>
<sequence>MKKFFIAALAALAIGTTAFAGPSTVKTKVQNHFASSFSKAQDVTWTSNGKFQQVSFVLNKEKVTAYYDVYGDLVGTTKNLAFDKLPKSAIEYITSTYTFPDYQLKECIEFVNADNDKKYFASFETEEGTVVLEINENGRVEVFQGSVL</sequence>